<keyword evidence="2" id="KW-1185">Reference proteome</keyword>
<comment type="caution">
    <text evidence="1">The sequence shown here is derived from an EMBL/GenBank/DDBJ whole genome shotgun (WGS) entry which is preliminary data.</text>
</comment>
<gene>
    <name evidence="1" type="ORF">R1flu_014518</name>
</gene>
<evidence type="ECO:0000313" key="2">
    <source>
        <dbReference type="Proteomes" id="UP001605036"/>
    </source>
</evidence>
<proteinExistence type="predicted"/>
<evidence type="ECO:0000313" key="1">
    <source>
        <dbReference type="EMBL" id="KAL2629832.1"/>
    </source>
</evidence>
<dbReference type="AlphaFoldDB" id="A0ABD1YJF5"/>
<reference evidence="1 2" key="1">
    <citation type="submission" date="2024-09" db="EMBL/GenBank/DDBJ databases">
        <title>Chromosome-scale assembly of Riccia fluitans.</title>
        <authorList>
            <person name="Paukszto L."/>
            <person name="Sawicki J."/>
            <person name="Karawczyk K."/>
            <person name="Piernik-Szablinska J."/>
            <person name="Szczecinska M."/>
            <person name="Mazdziarz M."/>
        </authorList>
    </citation>
    <scope>NUCLEOTIDE SEQUENCE [LARGE SCALE GENOMIC DNA]</scope>
    <source>
        <strain evidence="1">Rf_01</strain>
        <tissue evidence="1">Aerial parts of the thallus</tissue>
    </source>
</reference>
<dbReference type="EMBL" id="JBHFFA010000004">
    <property type="protein sequence ID" value="KAL2629832.1"/>
    <property type="molecule type" value="Genomic_DNA"/>
</dbReference>
<sequence>MTFISPLQSTVDRTLISGLANACLHGRVTRHLGTYVPNTGIACSLRVELVADEGAGSFYSRIGRPSLPSLSGEPWADSMWSDSRGYPTADNAYDGRVTQFTVPVRLSGEFYYVREKTTGFRKSWNA</sequence>
<protein>
    <submittedName>
        <fullName evidence="1">Uncharacterized protein</fullName>
    </submittedName>
</protein>
<accession>A0ABD1YJF5</accession>
<name>A0ABD1YJF5_9MARC</name>
<dbReference type="Proteomes" id="UP001605036">
    <property type="component" value="Unassembled WGS sequence"/>
</dbReference>
<organism evidence="1 2">
    <name type="scientific">Riccia fluitans</name>
    <dbReference type="NCBI Taxonomy" id="41844"/>
    <lineage>
        <taxon>Eukaryota</taxon>
        <taxon>Viridiplantae</taxon>
        <taxon>Streptophyta</taxon>
        <taxon>Embryophyta</taxon>
        <taxon>Marchantiophyta</taxon>
        <taxon>Marchantiopsida</taxon>
        <taxon>Marchantiidae</taxon>
        <taxon>Marchantiales</taxon>
        <taxon>Ricciaceae</taxon>
        <taxon>Riccia</taxon>
    </lineage>
</organism>